<evidence type="ECO:0000256" key="7">
    <source>
        <dbReference type="ARBA" id="ARBA00022842"/>
    </source>
</evidence>
<dbReference type="RefSeq" id="WP_189575607.1">
    <property type="nucleotide sequence ID" value="NZ_BMXU01000002.1"/>
</dbReference>
<dbReference type="InterPro" id="IPR006390">
    <property type="entry name" value="DHP_synth_dom"/>
</dbReference>
<dbReference type="PROSITE" id="PS00792">
    <property type="entry name" value="DHPS_1"/>
    <property type="match status" value="1"/>
</dbReference>
<dbReference type="InterPro" id="IPR000489">
    <property type="entry name" value="Pterin-binding_dom"/>
</dbReference>
<reference evidence="12" key="1">
    <citation type="journal article" date="2019" name="Int. J. Syst. Evol. Microbiol.">
        <title>The Global Catalogue of Microorganisms (GCM) 10K type strain sequencing project: providing services to taxonomists for standard genome sequencing and annotation.</title>
        <authorList>
            <consortium name="The Broad Institute Genomics Platform"/>
            <consortium name="The Broad Institute Genome Sequencing Center for Infectious Disease"/>
            <person name="Wu L."/>
            <person name="Ma J."/>
        </authorList>
    </citation>
    <scope>NUCLEOTIDE SEQUENCE [LARGE SCALE GENOMIC DNA]</scope>
    <source>
        <strain evidence="12">KCTC 22245</strain>
    </source>
</reference>
<dbReference type="EC" id="2.5.1.15" evidence="4 9"/>
<evidence type="ECO:0000256" key="1">
    <source>
        <dbReference type="ARBA" id="ARBA00000012"/>
    </source>
</evidence>
<dbReference type="PANTHER" id="PTHR20941">
    <property type="entry name" value="FOLATE SYNTHESIS PROTEINS"/>
    <property type="match status" value="1"/>
</dbReference>
<dbReference type="Pfam" id="PF00809">
    <property type="entry name" value="Pterin_bind"/>
    <property type="match status" value="1"/>
</dbReference>
<keyword evidence="5 9" id="KW-0808">Transferase</keyword>
<comment type="caution">
    <text evidence="11">The sequence shown here is derived from an EMBL/GenBank/DDBJ whole genome shotgun (WGS) entry which is preliminary data.</text>
</comment>
<comment type="similarity">
    <text evidence="9">Belongs to the DHPS family.</text>
</comment>
<evidence type="ECO:0000256" key="9">
    <source>
        <dbReference type="RuleBase" id="RU361205"/>
    </source>
</evidence>
<accession>A0ABV7MCN7</accession>
<comment type="function">
    <text evidence="9">Catalyzes the condensation of para-aminobenzoate (pABA) with 6-hydroxymethyl-7,8-dihydropterin diphosphate (DHPt-PP) to form 7,8-dihydropteroate (H2Pte), the immediate precursor of folate derivatives.</text>
</comment>
<organism evidence="11 12">
    <name type="scientific">Parvularcula lutaonensis</name>
    <dbReference type="NCBI Taxonomy" id="491923"/>
    <lineage>
        <taxon>Bacteria</taxon>
        <taxon>Pseudomonadati</taxon>
        <taxon>Pseudomonadota</taxon>
        <taxon>Alphaproteobacteria</taxon>
        <taxon>Parvularculales</taxon>
        <taxon>Parvularculaceae</taxon>
        <taxon>Parvularcula</taxon>
    </lineage>
</organism>
<dbReference type="InterPro" id="IPR011005">
    <property type="entry name" value="Dihydropteroate_synth-like_sf"/>
</dbReference>
<keyword evidence="12" id="KW-1185">Reference proteome</keyword>
<dbReference type="PROSITE" id="PS50972">
    <property type="entry name" value="PTERIN_BINDING"/>
    <property type="match status" value="1"/>
</dbReference>
<keyword evidence="7 9" id="KW-0460">Magnesium</keyword>
<evidence type="ECO:0000313" key="11">
    <source>
        <dbReference type="EMBL" id="MFC3303238.1"/>
    </source>
</evidence>
<evidence type="ECO:0000256" key="4">
    <source>
        <dbReference type="ARBA" id="ARBA00012458"/>
    </source>
</evidence>
<keyword evidence="8 9" id="KW-0289">Folate biosynthesis</keyword>
<comment type="catalytic activity">
    <reaction evidence="1">
        <text>(7,8-dihydropterin-6-yl)methyl diphosphate + 4-aminobenzoate = 7,8-dihydropteroate + diphosphate</text>
        <dbReference type="Rhea" id="RHEA:19949"/>
        <dbReference type="ChEBI" id="CHEBI:17836"/>
        <dbReference type="ChEBI" id="CHEBI:17839"/>
        <dbReference type="ChEBI" id="CHEBI:33019"/>
        <dbReference type="ChEBI" id="CHEBI:72950"/>
        <dbReference type="EC" id="2.5.1.15"/>
    </reaction>
</comment>
<evidence type="ECO:0000256" key="8">
    <source>
        <dbReference type="ARBA" id="ARBA00022909"/>
    </source>
</evidence>
<keyword evidence="6 9" id="KW-0479">Metal-binding</keyword>
<comment type="cofactor">
    <cofactor evidence="2 9">
        <name>Mg(2+)</name>
        <dbReference type="ChEBI" id="CHEBI:18420"/>
    </cofactor>
</comment>
<dbReference type="Gene3D" id="3.20.20.20">
    <property type="entry name" value="Dihydropteroate synthase-like"/>
    <property type="match status" value="1"/>
</dbReference>
<dbReference type="PROSITE" id="PS00793">
    <property type="entry name" value="DHPS_2"/>
    <property type="match status" value="1"/>
</dbReference>
<evidence type="ECO:0000256" key="2">
    <source>
        <dbReference type="ARBA" id="ARBA00001946"/>
    </source>
</evidence>
<sequence length="265" mass="28279">MQIFGIVNVTPDSFSDGGETLDPGRAIAHGLSLVEEGADVLDIGGESTRPGAEPVPVEDELRRVIPVIDGLVREVGVPLSIDTRKPEVAEAAIGAGASIWNDVTALRFGGENAPLAAKLGCHVCLMHMQGEPGTMQQEPRYNDVVSEVYRFLESRIATCARAGIPKERIIADPGIGFGKTLEHNLALFREMERFAELGTRTLLGASRKRFIAALDRDGPASERLGGSIAASLRGLEAGFTYTRVHDVAATRQALAVARALKRNAS</sequence>
<evidence type="ECO:0000256" key="5">
    <source>
        <dbReference type="ARBA" id="ARBA00022679"/>
    </source>
</evidence>
<dbReference type="InterPro" id="IPR045031">
    <property type="entry name" value="DHP_synth-like"/>
</dbReference>
<proteinExistence type="inferred from homology"/>
<dbReference type="SUPFAM" id="SSF51717">
    <property type="entry name" value="Dihydropteroate synthetase-like"/>
    <property type="match status" value="1"/>
</dbReference>
<dbReference type="NCBIfam" id="TIGR01496">
    <property type="entry name" value="DHPS"/>
    <property type="match status" value="1"/>
</dbReference>
<dbReference type="PANTHER" id="PTHR20941:SF1">
    <property type="entry name" value="FOLIC ACID SYNTHESIS PROTEIN FOL1"/>
    <property type="match status" value="1"/>
</dbReference>
<protein>
    <recommendedName>
        <fullName evidence="4 9">Dihydropteroate synthase</fullName>
        <shortName evidence="9">DHPS</shortName>
        <ecNumber evidence="4 9">2.5.1.15</ecNumber>
    </recommendedName>
    <alternativeName>
        <fullName evidence="9">Dihydropteroate pyrophosphorylase</fullName>
    </alternativeName>
</protein>
<gene>
    <name evidence="11" type="primary">folP</name>
    <name evidence="11" type="ORF">ACFONP_10895</name>
</gene>
<evidence type="ECO:0000259" key="10">
    <source>
        <dbReference type="PROSITE" id="PS50972"/>
    </source>
</evidence>
<dbReference type="CDD" id="cd00739">
    <property type="entry name" value="DHPS"/>
    <property type="match status" value="1"/>
</dbReference>
<evidence type="ECO:0000313" key="12">
    <source>
        <dbReference type="Proteomes" id="UP001595607"/>
    </source>
</evidence>
<feature type="domain" description="Pterin-binding" evidence="10">
    <location>
        <begin position="1"/>
        <end position="255"/>
    </location>
</feature>
<dbReference type="Proteomes" id="UP001595607">
    <property type="component" value="Unassembled WGS sequence"/>
</dbReference>
<evidence type="ECO:0000256" key="3">
    <source>
        <dbReference type="ARBA" id="ARBA00004763"/>
    </source>
</evidence>
<name>A0ABV7MCN7_9PROT</name>
<dbReference type="GO" id="GO:0004156">
    <property type="term" value="F:dihydropteroate synthase activity"/>
    <property type="evidence" value="ECO:0007669"/>
    <property type="project" value="UniProtKB-EC"/>
</dbReference>
<comment type="pathway">
    <text evidence="3 9">Cofactor biosynthesis; tetrahydrofolate biosynthesis; 7,8-dihydrofolate from 2-amino-4-hydroxy-6-hydroxymethyl-7,8-dihydropteridine diphosphate and 4-aminobenzoate: step 1/2.</text>
</comment>
<dbReference type="EMBL" id="JBHRVA010000003">
    <property type="protein sequence ID" value="MFC3303238.1"/>
    <property type="molecule type" value="Genomic_DNA"/>
</dbReference>
<evidence type="ECO:0000256" key="6">
    <source>
        <dbReference type="ARBA" id="ARBA00022723"/>
    </source>
</evidence>